<evidence type="ECO:0000256" key="1">
    <source>
        <dbReference type="SAM" id="Phobius"/>
    </source>
</evidence>
<dbReference type="CTD" id="8590889"/>
<gene>
    <name evidence="2" type="ORF">CBG17006</name>
    <name evidence="2" type="ORF">CBG_17006</name>
</gene>
<feature type="transmembrane region" description="Helical" evidence="1">
    <location>
        <begin position="84"/>
        <end position="103"/>
    </location>
</feature>
<proteinExistence type="predicted"/>
<evidence type="ECO:0000313" key="2">
    <source>
        <dbReference type="EMBL" id="CAP34816.1"/>
    </source>
</evidence>
<dbReference type="eggNOG" id="ENOG502TGJV">
    <property type="taxonomic scope" value="Eukaryota"/>
</dbReference>
<dbReference type="PANTHER" id="PTHR22718">
    <property type="entry name" value="SERPENTINE RECEPTOR, CLASS X"/>
    <property type="match status" value="1"/>
</dbReference>
<dbReference type="KEGG" id="cbr:CBG_17006"/>
<dbReference type="RefSeq" id="XP_002648877.1">
    <property type="nucleotide sequence ID" value="XM_002648831.1"/>
</dbReference>
<dbReference type="EMBL" id="HE601109">
    <property type="protein sequence ID" value="CAP34816.1"/>
    <property type="molecule type" value="Genomic_DNA"/>
</dbReference>
<accession>A8XQ90</accession>
<keyword evidence="1" id="KW-0472">Membrane</keyword>
<dbReference type="STRING" id="6238.A8XQ90"/>
<dbReference type="SUPFAM" id="SSF81321">
    <property type="entry name" value="Family A G protein-coupled receptor-like"/>
    <property type="match status" value="1"/>
</dbReference>
<feature type="transmembrane region" description="Helical" evidence="1">
    <location>
        <begin position="41"/>
        <end position="64"/>
    </location>
</feature>
<reference evidence="2 3" key="1">
    <citation type="journal article" date="2003" name="PLoS Biol.">
        <title>The genome sequence of Caenorhabditis briggsae: a platform for comparative genomics.</title>
        <authorList>
            <person name="Stein L.D."/>
            <person name="Bao Z."/>
            <person name="Blasiar D."/>
            <person name="Blumenthal T."/>
            <person name="Brent M.R."/>
            <person name="Chen N."/>
            <person name="Chinwalla A."/>
            <person name="Clarke L."/>
            <person name="Clee C."/>
            <person name="Coghlan A."/>
            <person name="Coulson A."/>
            <person name="D'Eustachio P."/>
            <person name="Fitch D.H."/>
            <person name="Fulton L.A."/>
            <person name="Fulton R.E."/>
            <person name="Griffiths-Jones S."/>
            <person name="Harris T.W."/>
            <person name="Hillier L.W."/>
            <person name="Kamath R."/>
            <person name="Kuwabara P.E."/>
            <person name="Mardis E.R."/>
            <person name="Marra M.A."/>
            <person name="Miner T.L."/>
            <person name="Minx P."/>
            <person name="Mullikin J.C."/>
            <person name="Plumb R.W."/>
            <person name="Rogers J."/>
            <person name="Schein J.E."/>
            <person name="Sohrmann M."/>
            <person name="Spieth J."/>
            <person name="Stajich J.E."/>
            <person name="Wei C."/>
            <person name="Willey D."/>
            <person name="Wilson R.K."/>
            <person name="Durbin R."/>
            <person name="Waterston R.H."/>
        </authorList>
    </citation>
    <scope>NUCLEOTIDE SEQUENCE [LARGE SCALE GENOMIC DNA]</scope>
    <source>
        <strain evidence="2 3">AF16</strain>
    </source>
</reference>
<organism evidence="2 3">
    <name type="scientific">Caenorhabditis briggsae</name>
    <dbReference type="NCBI Taxonomy" id="6238"/>
    <lineage>
        <taxon>Eukaryota</taxon>
        <taxon>Metazoa</taxon>
        <taxon>Ecdysozoa</taxon>
        <taxon>Nematoda</taxon>
        <taxon>Chromadorea</taxon>
        <taxon>Rhabditida</taxon>
        <taxon>Rhabditina</taxon>
        <taxon>Rhabditomorpha</taxon>
        <taxon>Rhabditoidea</taxon>
        <taxon>Rhabditidae</taxon>
        <taxon>Peloderinae</taxon>
        <taxon>Caenorhabditis</taxon>
    </lineage>
</organism>
<dbReference type="HOGENOM" id="CLU_1448939_0_0_1"/>
<keyword evidence="1" id="KW-1133">Transmembrane helix</keyword>
<keyword evidence="3" id="KW-1185">Reference proteome</keyword>
<dbReference type="PANTHER" id="PTHR22718:SF10">
    <property type="entry name" value="7TM GPCR SERPENTINE RECEPTOR CLASS X (SRX) DOMAIN-CONTAINING PROTEIN-RELATED"/>
    <property type="match status" value="1"/>
</dbReference>
<dbReference type="AlphaFoldDB" id="A8XQ90"/>
<evidence type="ECO:0000313" key="3">
    <source>
        <dbReference type="Proteomes" id="UP000008549"/>
    </source>
</evidence>
<feature type="transmembrane region" description="Helical" evidence="1">
    <location>
        <begin position="141"/>
        <end position="163"/>
    </location>
</feature>
<sequence>MALKFYLGLTSFVLSFFAVFLNVLIFRPVFRLAFIEKKSSIYIIAFFNIISDLLQLLIVCLYLSPNIMQNDYILTGSQTSVSNIFVGWIFVNAWYIECFVQVVMAVNRYVIQFVFISVFYVFTWIFFEVFPRVVPDDKLEYFWVIALLVTLNASSNSVIFLTCNKDVKRSINFPWAKNKIHNLTVLP</sequence>
<dbReference type="GeneID" id="8590889"/>
<feature type="transmembrane region" description="Helical" evidence="1">
    <location>
        <begin position="110"/>
        <end position="129"/>
    </location>
</feature>
<reference evidence="2 3" key="2">
    <citation type="journal article" date="2011" name="PLoS Genet.">
        <title>Caenorhabditis briggsae recombinant inbred line genotypes reveal inter-strain incompatibility and the evolution of recombination.</title>
        <authorList>
            <person name="Ross J.A."/>
            <person name="Koboldt D.C."/>
            <person name="Staisch J.E."/>
            <person name="Chamberlin H.M."/>
            <person name="Gupta B.P."/>
            <person name="Miller R.D."/>
            <person name="Baird S.E."/>
            <person name="Haag E.S."/>
        </authorList>
    </citation>
    <scope>NUCLEOTIDE SEQUENCE [LARGE SCALE GENOMIC DNA]</scope>
    <source>
        <strain evidence="2 3">AF16</strain>
    </source>
</reference>
<keyword evidence="1" id="KW-0812">Transmembrane</keyword>
<name>A8XQ90_CAEBR</name>
<dbReference type="InParanoid" id="A8XQ90"/>
<feature type="transmembrane region" description="Helical" evidence="1">
    <location>
        <begin position="6"/>
        <end position="29"/>
    </location>
</feature>
<protein>
    <submittedName>
        <fullName evidence="2">Protein CBG17006</fullName>
    </submittedName>
</protein>
<dbReference type="Proteomes" id="UP000008549">
    <property type="component" value="Unassembled WGS sequence"/>
</dbReference>